<dbReference type="AlphaFoldDB" id="A0A432VUS0"/>
<feature type="chain" id="PRO_5019420250" evidence="1">
    <location>
        <begin position="29"/>
        <end position="229"/>
    </location>
</feature>
<keyword evidence="1" id="KW-0732">Signal</keyword>
<evidence type="ECO:0000313" key="2">
    <source>
        <dbReference type="EMBL" id="RUO20273.1"/>
    </source>
</evidence>
<dbReference type="Proteomes" id="UP000288212">
    <property type="component" value="Unassembled WGS sequence"/>
</dbReference>
<feature type="signal peptide" evidence="1">
    <location>
        <begin position="1"/>
        <end position="28"/>
    </location>
</feature>
<evidence type="ECO:0000313" key="3">
    <source>
        <dbReference type="Proteomes" id="UP000288212"/>
    </source>
</evidence>
<dbReference type="InterPro" id="IPR008869">
    <property type="entry name" value="MlaC/ttg2D"/>
</dbReference>
<dbReference type="Pfam" id="PF05494">
    <property type="entry name" value="MlaC"/>
    <property type="match status" value="1"/>
</dbReference>
<dbReference type="RefSeq" id="WP_126792360.1">
    <property type="nucleotide sequence ID" value="NZ_PIPI01000003.1"/>
</dbReference>
<name>A0A432VUS0_9GAMM</name>
<dbReference type="OrthoDB" id="9787053at2"/>
<evidence type="ECO:0000256" key="1">
    <source>
        <dbReference type="SAM" id="SignalP"/>
    </source>
</evidence>
<gene>
    <name evidence="2" type="ORF">CWE06_06510</name>
</gene>
<dbReference type="Gene3D" id="3.10.450.710">
    <property type="entry name" value="Tgt2/MlaC"/>
    <property type="match status" value="1"/>
</dbReference>
<proteinExistence type="predicted"/>
<protein>
    <submittedName>
        <fullName evidence="2">Organic solvent ABC transporter</fullName>
    </submittedName>
</protein>
<sequence length="229" mass="26517">MKRMHQPLMLLAMALCLLIAPAMQTVQAEEIDTSNPFKLLEQVSERMTKRIAEERETIEANPNYLREIMAQELLPYSDYQFAARAVMARNWGRLNEQQQNDFVAAFRDYLVTTYARVFTQYDENKHRIVFAPAGNFENERRVTVRAQLIEEGGRPPIRIEFQMQRRNPQAPWMAFDLVAEGVSMLNAQRSEMEASLRQNGIEGTIQLLRDRAAVEIDLNEDLDVSDFTS</sequence>
<keyword evidence="3" id="KW-1185">Reference proteome</keyword>
<reference evidence="2 3" key="1">
    <citation type="journal article" date="2011" name="Front. Microbiol.">
        <title>Genomic signatures of strain selection and enhancement in Bacillus atrophaeus var. globigii, a historical biowarfare simulant.</title>
        <authorList>
            <person name="Gibbons H.S."/>
            <person name="Broomall S.M."/>
            <person name="McNew L.A."/>
            <person name="Daligault H."/>
            <person name="Chapman C."/>
            <person name="Bruce D."/>
            <person name="Karavis M."/>
            <person name="Krepps M."/>
            <person name="McGregor P.A."/>
            <person name="Hong C."/>
            <person name="Park K.H."/>
            <person name="Akmal A."/>
            <person name="Feldman A."/>
            <person name="Lin J.S."/>
            <person name="Chang W.E."/>
            <person name="Higgs B.W."/>
            <person name="Demirev P."/>
            <person name="Lindquist J."/>
            <person name="Liem A."/>
            <person name="Fochler E."/>
            <person name="Read T.D."/>
            <person name="Tapia R."/>
            <person name="Johnson S."/>
            <person name="Bishop-Lilly K.A."/>
            <person name="Detter C."/>
            <person name="Han C."/>
            <person name="Sozhamannan S."/>
            <person name="Rosenzweig C.N."/>
            <person name="Skowronski E.W."/>
        </authorList>
    </citation>
    <scope>NUCLEOTIDE SEQUENCE [LARGE SCALE GENOMIC DNA]</scope>
    <source>
        <strain evidence="2 3">AK5</strain>
    </source>
</reference>
<accession>A0A432VUS0</accession>
<dbReference type="PANTHER" id="PTHR36573:SF1">
    <property type="entry name" value="INTERMEMBRANE PHOSPHOLIPID TRANSPORT SYSTEM BINDING PROTEIN MLAC"/>
    <property type="match status" value="1"/>
</dbReference>
<dbReference type="InterPro" id="IPR042245">
    <property type="entry name" value="Tgt2/MlaC_sf"/>
</dbReference>
<dbReference type="EMBL" id="PIPI01000003">
    <property type="protein sequence ID" value="RUO20273.1"/>
    <property type="molecule type" value="Genomic_DNA"/>
</dbReference>
<comment type="caution">
    <text evidence="2">The sequence shown here is derived from an EMBL/GenBank/DDBJ whole genome shotgun (WGS) entry which is preliminary data.</text>
</comment>
<organism evidence="2 3">
    <name type="scientific">Aliidiomarina haloalkalitolerans</name>
    <dbReference type="NCBI Taxonomy" id="859059"/>
    <lineage>
        <taxon>Bacteria</taxon>
        <taxon>Pseudomonadati</taxon>
        <taxon>Pseudomonadota</taxon>
        <taxon>Gammaproteobacteria</taxon>
        <taxon>Alteromonadales</taxon>
        <taxon>Idiomarinaceae</taxon>
        <taxon>Aliidiomarina</taxon>
    </lineage>
</organism>
<dbReference type="PANTHER" id="PTHR36573">
    <property type="entry name" value="INTERMEMBRANE PHOSPHOLIPID TRANSPORT SYSTEM BINDING PROTEIN MLAC"/>
    <property type="match status" value="1"/>
</dbReference>
<dbReference type="PIRSF" id="PIRSF004649">
    <property type="entry name" value="MlaC"/>
    <property type="match status" value="1"/>
</dbReference>